<reference evidence="1" key="1">
    <citation type="submission" date="2021-06" db="EMBL/GenBank/DDBJ databases">
        <authorList>
            <person name="Kallberg Y."/>
            <person name="Tangrot J."/>
            <person name="Rosling A."/>
        </authorList>
    </citation>
    <scope>NUCLEOTIDE SEQUENCE</scope>
    <source>
        <strain evidence="1">FL966</strain>
    </source>
</reference>
<name>A0A9N9B1I8_9GLOM</name>
<evidence type="ECO:0000313" key="1">
    <source>
        <dbReference type="EMBL" id="CAG8547429.1"/>
    </source>
</evidence>
<dbReference type="Proteomes" id="UP000789759">
    <property type="component" value="Unassembled WGS sequence"/>
</dbReference>
<accession>A0A9N9B1I8</accession>
<protein>
    <submittedName>
        <fullName evidence="1">4059_t:CDS:1</fullName>
    </submittedName>
</protein>
<keyword evidence="2" id="KW-1185">Reference proteome</keyword>
<dbReference type="OrthoDB" id="2440267at2759"/>
<sequence length="51" mass="6285">MIKTQRYNKRHVTSKPLLRNIKKNNNLFKDNSQVTNVEITENKRKKYFELY</sequence>
<proteinExistence type="predicted"/>
<comment type="caution">
    <text evidence="1">The sequence shown here is derived from an EMBL/GenBank/DDBJ whole genome shotgun (WGS) entry which is preliminary data.</text>
</comment>
<organism evidence="1 2">
    <name type="scientific">Cetraspora pellucida</name>
    <dbReference type="NCBI Taxonomy" id="1433469"/>
    <lineage>
        <taxon>Eukaryota</taxon>
        <taxon>Fungi</taxon>
        <taxon>Fungi incertae sedis</taxon>
        <taxon>Mucoromycota</taxon>
        <taxon>Glomeromycotina</taxon>
        <taxon>Glomeromycetes</taxon>
        <taxon>Diversisporales</taxon>
        <taxon>Gigasporaceae</taxon>
        <taxon>Cetraspora</taxon>
    </lineage>
</organism>
<dbReference type="AlphaFoldDB" id="A0A9N9B1I8"/>
<evidence type="ECO:0000313" key="2">
    <source>
        <dbReference type="Proteomes" id="UP000789759"/>
    </source>
</evidence>
<dbReference type="EMBL" id="CAJVQA010002439">
    <property type="protein sequence ID" value="CAG8547429.1"/>
    <property type="molecule type" value="Genomic_DNA"/>
</dbReference>
<gene>
    <name evidence="1" type="ORF">CPELLU_LOCUS4588</name>
</gene>